<feature type="domain" description="Letm1 RBD" evidence="2">
    <location>
        <begin position="342"/>
        <end position="394"/>
    </location>
</feature>
<evidence type="ECO:0000313" key="3">
    <source>
        <dbReference type="EMBL" id="KGO05615.1"/>
    </source>
</evidence>
<keyword evidence="4" id="KW-1185">Reference proteome</keyword>
<evidence type="ECO:0000313" key="4">
    <source>
        <dbReference type="Proteomes" id="UP000030140"/>
    </source>
</evidence>
<dbReference type="KEGG" id="ddo:I597_2277"/>
<organism evidence="3 4">
    <name type="scientific">Dokdonia donghaensis DSW-1</name>
    <dbReference type="NCBI Taxonomy" id="1300343"/>
    <lineage>
        <taxon>Bacteria</taxon>
        <taxon>Pseudomonadati</taxon>
        <taxon>Bacteroidota</taxon>
        <taxon>Flavobacteriia</taxon>
        <taxon>Flavobacteriales</taxon>
        <taxon>Flavobacteriaceae</taxon>
        <taxon>Dokdonia</taxon>
    </lineage>
</organism>
<comment type="caution">
    <text evidence="3">The sequence shown here is derived from an EMBL/GenBank/DDBJ whole genome shotgun (WGS) entry which is preliminary data.</text>
</comment>
<dbReference type="RefSeq" id="WP_035324662.1">
    <property type="nucleotide sequence ID" value="NZ_CP015125.1"/>
</dbReference>
<name>A0A0A2GYU2_9FLAO</name>
<dbReference type="InterPro" id="IPR033122">
    <property type="entry name" value="LETM1-like_RBD"/>
</dbReference>
<protein>
    <recommendedName>
        <fullName evidence="2">Letm1 RBD domain-containing protein</fullName>
    </recommendedName>
</protein>
<dbReference type="Proteomes" id="UP000030140">
    <property type="component" value="Unassembled WGS sequence"/>
</dbReference>
<dbReference type="GO" id="GO:0043022">
    <property type="term" value="F:ribosome binding"/>
    <property type="evidence" value="ECO:0007669"/>
    <property type="project" value="InterPro"/>
</dbReference>
<dbReference type="OrthoDB" id="1421172at2"/>
<keyword evidence="1" id="KW-0812">Transmembrane</keyword>
<dbReference type="Pfam" id="PF07766">
    <property type="entry name" value="LETM1_RBD"/>
    <property type="match status" value="1"/>
</dbReference>
<accession>A0A0A2GYU2</accession>
<feature type="transmembrane region" description="Helical" evidence="1">
    <location>
        <begin position="361"/>
        <end position="380"/>
    </location>
</feature>
<evidence type="ECO:0000259" key="2">
    <source>
        <dbReference type="Pfam" id="PF07766"/>
    </source>
</evidence>
<keyword evidence="1" id="KW-1133">Transmembrane helix</keyword>
<gene>
    <name evidence="3" type="ORF">NV36_01305</name>
</gene>
<evidence type="ECO:0000256" key="1">
    <source>
        <dbReference type="SAM" id="Phobius"/>
    </source>
</evidence>
<keyword evidence="1" id="KW-0472">Membrane</keyword>
<dbReference type="NCBIfam" id="NF040639">
    <property type="entry name" value="LETM1_rel_film"/>
    <property type="match status" value="1"/>
</dbReference>
<reference evidence="3 4" key="1">
    <citation type="submission" date="2014-10" db="EMBL/GenBank/DDBJ databases">
        <title>Draft genome sequence of the proteorhodopsin-containing marine bacterium Dokdonia donghaensis.</title>
        <authorList>
            <person name="Gomez-Consarnau L."/>
            <person name="Gonzalez J.M."/>
            <person name="Riedel T."/>
            <person name="Jaenicke S."/>
            <person name="Wagner-Doebler I."/>
            <person name="Fuhrman J.A."/>
        </authorList>
    </citation>
    <scope>NUCLEOTIDE SEQUENCE [LARGE SCALE GENOMIC DNA]</scope>
    <source>
        <strain evidence="3 4">DSW-1</strain>
    </source>
</reference>
<dbReference type="EMBL" id="JSAQ01000001">
    <property type="protein sequence ID" value="KGO05615.1"/>
    <property type="molecule type" value="Genomic_DNA"/>
</dbReference>
<dbReference type="PATRIC" id="fig|1300343.5.peg.2297"/>
<dbReference type="AlphaFoldDB" id="A0A0A2GYU2"/>
<proteinExistence type="predicted"/>
<sequence length="397" mass="46040">MNPSATGWIKKHFSSFLDFIDKNEMNEEHFYEALRAVGFIYGHSLDTLTEKESKGLTWTTQEKTKVNLFDALAFTYYDTITNARKEDCLEAIIAFYKLLDKKEQYIINIPIGKGSLEYKVEKIIHQRVQTNESVLQKNFSHIITNALVYIDILSFDHYLITQQDPYEYAKKLEAVLTETIWLALQQKESKDEYNKLLIKLFESSLRYNSLIKHTHTRVTEIDLSIVTEPLEQQYLLDLCSLSLWDDQKIDEHERLFIMEFCTVMGLDEKGYLEGVLAVKTFLTEHSDEVAYLNYSNPVKHFYNQTTSTVSNLISRNSKRLVREIRESRDLVILLGQSTTRDLSKDERKLVKNQLLDICKSIPSLAVFLLPGGGLLLPILVRLIPKMLPSAFNENLED</sequence>